<keyword evidence="3" id="KW-1185">Reference proteome</keyword>
<evidence type="ECO:0000313" key="2">
    <source>
        <dbReference type="EMBL" id="CAH2276220.1"/>
    </source>
</evidence>
<evidence type="ECO:0000313" key="3">
    <source>
        <dbReference type="Proteomes" id="UP001295444"/>
    </source>
</evidence>
<protein>
    <submittedName>
        <fullName evidence="2">Uncharacterized protein</fullName>
    </submittedName>
</protein>
<reference evidence="2" key="1">
    <citation type="submission" date="2022-03" db="EMBL/GenBank/DDBJ databases">
        <authorList>
            <person name="Alioto T."/>
            <person name="Alioto T."/>
            <person name="Gomez Garrido J."/>
        </authorList>
    </citation>
    <scope>NUCLEOTIDE SEQUENCE</scope>
</reference>
<organism evidence="2 3">
    <name type="scientific">Pelobates cultripes</name>
    <name type="common">Western spadefoot toad</name>
    <dbReference type="NCBI Taxonomy" id="61616"/>
    <lineage>
        <taxon>Eukaryota</taxon>
        <taxon>Metazoa</taxon>
        <taxon>Chordata</taxon>
        <taxon>Craniata</taxon>
        <taxon>Vertebrata</taxon>
        <taxon>Euteleostomi</taxon>
        <taxon>Amphibia</taxon>
        <taxon>Batrachia</taxon>
        <taxon>Anura</taxon>
        <taxon>Pelobatoidea</taxon>
        <taxon>Pelobatidae</taxon>
        <taxon>Pelobates</taxon>
    </lineage>
</organism>
<evidence type="ECO:0000256" key="1">
    <source>
        <dbReference type="SAM" id="MobiDB-lite"/>
    </source>
</evidence>
<sequence>MADTMCPLQPSTQDPHLSMLDRIFEDFWAKLQHCLQQPPLPKPHRGPPHELSPSTLPPPVTQAQGRKPSTCQIWPERFCRTTATCTETHLLPKPTPAHQASLPHSHGKQLTDAEHRTALLQNAPPSPLDMTTAHYRSLL</sequence>
<gene>
    <name evidence="2" type="ORF">PECUL_23A050483</name>
</gene>
<dbReference type="Proteomes" id="UP001295444">
    <property type="component" value="Chromosome 03"/>
</dbReference>
<feature type="region of interest" description="Disordered" evidence="1">
    <location>
        <begin position="36"/>
        <end position="69"/>
    </location>
</feature>
<dbReference type="AlphaFoldDB" id="A0AAD1RSC5"/>
<proteinExistence type="predicted"/>
<dbReference type="EMBL" id="OW240914">
    <property type="protein sequence ID" value="CAH2276220.1"/>
    <property type="molecule type" value="Genomic_DNA"/>
</dbReference>
<name>A0AAD1RSC5_PELCU</name>
<accession>A0AAD1RSC5</accession>